<comment type="caution">
    <text evidence="1">The sequence shown here is derived from an EMBL/GenBank/DDBJ whole genome shotgun (WGS) entry which is preliminary data.</text>
</comment>
<protein>
    <submittedName>
        <fullName evidence="1">Uncharacterized protein</fullName>
    </submittedName>
</protein>
<dbReference type="Proteomes" id="UP000257109">
    <property type="component" value="Unassembled WGS sequence"/>
</dbReference>
<keyword evidence="2" id="KW-1185">Reference proteome</keyword>
<accession>A0A371F4E4</accession>
<name>A0A371F4E4_MUCPR</name>
<evidence type="ECO:0000313" key="1">
    <source>
        <dbReference type="EMBL" id="RDX73187.1"/>
    </source>
</evidence>
<feature type="non-terminal residue" evidence="1">
    <location>
        <position position="120"/>
    </location>
</feature>
<gene>
    <name evidence="1" type="ORF">CR513_47239</name>
</gene>
<dbReference type="AlphaFoldDB" id="A0A371F4E4"/>
<organism evidence="1 2">
    <name type="scientific">Mucuna pruriens</name>
    <name type="common">Velvet bean</name>
    <name type="synonym">Dolichos pruriens</name>
    <dbReference type="NCBI Taxonomy" id="157652"/>
    <lineage>
        <taxon>Eukaryota</taxon>
        <taxon>Viridiplantae</taxon>
        <taxon>Streptophyta</taxon>
        <taxon>Embryophyta</taxon>
        <taxon>Tracheophyta</taxon>
        <taxon>Spermatophyta</taxon>
        <taxon>Magnoliopsida</taxon>
        <taxon>eudicotyledons</taxon>
        <taxon>Gunneridae</taxon>
        <taxon>Pentapetalae</taxon>
        <taxon>rosids</taxon>
        <taxon>fabids</taxon>
        <taxon>Fabales</taxon>
        <taxon>Fabaceae</taxon>
        <taxon>Papilionoideae</taxon>
        <taxon>50 kb inversion clade</taxon>
        <taxon>NPAAA clade</taxon>
        <taxon>indigoferoid/millettioid clade</taxon>
        <taxon>Phaseoleae</taxon>
        <taxon>Mucuna</taxon>
    </lineage>
</organism>
<sequence>MERHESKERDFFIYTIHNMYHRITTSVRTHGGDTKDFLILNDIDITLIKELREEIIVVNSGQSSHYRGGATKRRDEGDIAARFGVARLSRHDLEITLVVVATSKTHLRLGLLDRKTRKYP</sequence>
<reference evidence="1" key="1">
    <citation type="submission" date="2018-05" db="EMBL/GenBank/DDBJ databases">
        <title>Draft genome of Mucuna pruriens seed.</title>
        <authorList>
            <person name="Nnadi N.E."/>
            <person name="Vos R."/>
            <person name="Hasami M.H."/>
            <person name="Devisetty U.K."/>
            <person name="Aguiy J.C."/>
        </authorList>
    </citation>
    <scope>NUCLEOTIDE SEQUENCE [LARGE SCALE GENOMIC DNA]</scope>
    <source>
        <strain evidence="1">JCA_2017</strain>
    </source>
</reference>
<dbReference type="EMBL" id="QJKJ01010617">
    <property type="protein sequence ID" value="RDX73187.1"/>
    <property type="molecule type" value="Genomic_DNA"/>
</dbReference>
<proteinExistence type="predicted"/>
<evidence type="ECO:0000313" key="2">
    <source>
        <dbReference type="Proteomes" id="UP000257109"/>
    </source>
</evidence>